<reference evidence="1" key="1">
    <citation type="submission" date="2018-09" db="EMBL/GenBank/DDBJ databases">
        <title>A genomic encyclopedia of anaerobic methanotrophic archaea.</title>
        <authorList>
            <person name="Skennerton C.T."/>
            <person name="Chadwick G.L."/>
            <person name="Laso-Perez R."/>
            <person name="Leu A.O."/>
            <person name="Speth D.R."/>
            <person name="Yu H."/>
            <person name="Morgan-Lang C."/>
            <person name="Hatzenpichler R."/>
            <person name="Goudeau D."/>
            <person name="Malmstrom R."/>
            <person name="Woyke T."/>
            <person name="Hallam S."/>
            <person name="Tyson G.W."/>
            <person name="Wegener G."/>
            <person name="Boetius A."/>
            <person name="Orphan V.J."/>
        </authorList>
    </citation>
    <scope>NUCLEOTIDE SEQUENCE</scope>
    <source>
        <strain evidence="1">CONS3730D10UFb2</strain>
    </source>
</reference>
<sequence length="71" mass="8242">MSVQGEVVKEAIQVCYELTDKNKDREVNGLIETMEEFKLKEGLIITGDLEGEEREAGKKIVYKPLWKWLLE</sequence>
<proteinExistence type="predicted"/>
<keyword evidence="1" id="KW-0067">ATP-binding</keyword>
<dbReference type="Proteomes" id="UP000315423">
    <property type="component" value="Unassembled WGS sequence"/>
</dbReference>
<accession>A0AC61SA20</accession>
<protein>
    <submittedName>
        <fullName evidence="1">ATP-binding protein</fullName>
    </submittedName>
</protein>
<keyword evidence="1" id="KW-0547">Nucleotide-binding</keyword>
<gene>
    <name evidence="1" type="ORF">C5S46_05245</name>
</gene>
<name>A0AC61SA20_9EURY</name>
<dbReference type="EMBL" id="QYBA01000175">
    <property type="protein sequence ID" value="TKY91548.1"/>
    <property type="molecule type" value="Genomic_DNA"/>
</dbReference>
<comment type="caution">
    <text evidence="1">The sequence shown here is derived from an EMBL/GenBank/DDBJ whole genome shotgun (WGS) entry which is preliminary data.</text>
</comment>
<organism evidence="1 2">
    <name type="scientific">Candidatus Methanomarinus sp</name>
    <dbReference type="NCBI Taxonomy" id="3386244"/>
    <lineage>
        <taxon>Archaea</taxon>
        <taxon>Methanobacteriati</taxon>
        <taxon>Methanobacteriota</taxon>
        <taxon>Stenosarchaea group</taxon>
        <taxon>Methanomicrobia</taxon>
        <taxon>Methanosarcinales</taxon>
        <taxon>ANME-2 cluster</taxon>
        <taxon>Candidatus Methanocomedenaceae</taxon>
        <taxon>Candidatus Methanomarinus</taxon>
    </lineage>
</organism>
<evidence type="ECO:0000313" key="2">
    <source>
        <dbReference type="Proteomes" id="UP000315423"/>
    </source>
</evidence>
<evidence type="ECO:0000313" key="1">
    <source>
        <dbReference type="EMBL" id="TKY91548.1"/>
    </source>
</evidence>